<name>A0A1H9HD92_9BACI</name>
<reference evidence="1 2" key="1">
    <citation type="submission" date="2016-10" db="EMBL/GenBank/DDBJ databases">
        <authorList>
            <person name="Varghese N."/>
            <person name="Submissions S."/>
        </authorList>
    </citation>
    <scope>NUCLEOTIDE SEQUENCE [LARGE SCALE GENOMIC DNA]</scope>
    <source>
        <strain evidence="1 2">TC-13</strain>
    </source>
</reference>
<dbReference type="Proteomes" id="UP000199410">
    <property type="component" value="Unassembled WGS sequence"/>
</dbReference>
<gene>
    <name evidence="1" type="ORF">SAMN02787113_01992</name>
</gene>
<comment type="caution">
    <text evidence="1">The sequence shown here is derived from an EMBL/GenBank/DDBJ whole genome shotgun (WGS) entry which is preliminary data.</text>
</comment>
<organism evidence="1 2">
    <name type="scientific">Lysinibacillus fusiformis</name>
    <dbReference type="NCBI Taxonomy" id="28031"/>
    <lineage>
        <taxon>Bacteria</taxon>
        <taxon>Bacillati</taxon>
        <taxon>Bacillota</taxon>
        <taxon>Bacilli</taxon>
        <taxon>Bacillales</taxon>
        <taxon>Bacillaceae</taxon>
        <taxon>Lysinibacillus</taxon>
    </lineage>
</organism>
<dbReference type="RefSeq" id="WP_089986000.1">
    <property type="nucleotide sequence ID" value="NZ_FMVP01000006.1"/>
</dbReference>
<dbReference type="AlphaFoldDB" id="A0A1H9HD92"/>
<sequence length="107" mass="12506">MLEIRNKKMVITRKAHECFGCLEEIEKGKSVVYVSAKEDEQHKSFHLHEECNKTISRDQWFAGSSLYRGCIKDALKTSEQLRSINISSIDELPFVMTKSNDKVRYRH</sequence>
<dbReference type="EMBL" id="FOEL01000006">
    <property type="protein sequence ID" value="SEQ60272.1"/>
    <property type="molecule type" value="Genomic_DNA"/>
</dbReference>
<accession>A0A1H9HD92</accession>
<evidence type="ECO:0000313" key="2">
    <source>
        <dbReference type="Proteomes" id="UP000199410"/>
    </source>
</evidence>
<evidence type="ECO:0000313" key="1">
    <source>
        <dbReference type="EMBL" id="SEQ60272.1"/>
    </source>
</evidence>
<protein>
    <submittedName>
        <fullName evidence="1">Uncharacterized protein</fullName>
    </submittedName>
</protein>
<proteinExistence type="predicted"/>